<gene>
    <name evidence="1" type="ORF">CDAR_128431</name>
</gene>
<evidence type="ECO:0000313" key="2">
    <source>
        <dbReference type="Proteomes" id="UP001054837"/>
    </source>
</evidence>
<protein>
    <submittedName>
        <fullName evidence="1">Uncharacterized protein</fullName>
    </submittedName>
</protein>
<evidence type="ECO:0000313" key="1">
    <source>
        <dbReference type="EMBL" id="GIX95052.1"/>
    </source>
</evidence>
<reference evidence="1 2" key="1">
    <citation type="submission" date="2021-06" db="EMBL/GenBank/DDBJ databases">
        <title>Caerostris darwini draft genome.</title>
        <authorList>
            <person name="Kono N."/>
            <person name="Arakawa K."/>
        </authorList>
    </citation>
    <scope>NUCLEOTIDE SEQUENCE [LARGE SCALE GENOMIC DNA]</scope>
</reference>
<keyword evidence="2" id="KW-1185">Reference proteome</keyword>
<dbReference type="EMBL" id="BPLQ01002700">
    <property type="protein sequence ID" value="GIX95052.1"/>
    <property type="molecule type" value="Genomic_DNA"/>
</dbReference>
<name>A0AAV4PIU9_9ARAC</name>
<dbReference type="Proteomes" id="UP001054837">
    <property type="component" value="Unassembled WGS sequence"/>
</dbReference>
<proteinExistence type="predicted"/>
<organism evidence="1 2">
    <name type="scientific">Caerostris darwini</name>
    <dbReference type="NCBI Taxonomy" id="1538125"/>
    <lineage>
        <taxon>Eukaryota</taxon>
        <taxon>Metazoa</taxon>
        <taxon>Ecdysozoa</taxon>
        <taxon>Arthropoda</taxon>
        <taxon>Chelicerata</taxon>
        <taxon>Arachnida</taxon>
        <taxon>Araneae</taxon>
        <taxon>Araneomorphae</taxon>
        <taxon>Entelegynae</taxon>
        <taxon>Araneoidea</taxon>
        <taxon>Araneidae</taxon>
        <taxon>Caerostris</taxon>
    </lineage>
</organism>
<accession>A0AAV4PIU9</accession>
<sequence length="139" mass="16078">MLKIRVSPSHLTRKRALCSNKLKQMAQMLEQRSVKETCQLFFLFFCSGGCGGSSTISYPWQRASVSLFGNSSPDDNSVAEKGGREEENYQMVIKNEIFSEFFFFSSLYSISTRDKRFNIFRSKLEFLFLSLTLFQKQNC</sequence>
<comment type="caution">
    <text evidence="1">The sequence shown here is derived from an EMBL/GenBank/DDBJ whole genome shotgun (WGS) entry which is preliminary data.</text>
</comment>
<dbReference type="AlphaFoldDB" id="A0AAV4PIU9"/>